<proteinExistence type="predicted"/>
<protein>
    <submittedName>
        <fullName evidence="1">Uncharacterized protein</fullName>
    </submittedName>
</protein>
<name>A0AAJ8BYE7_ASPNG</name>
<reference evidence="1" key="2">
    <citation type="submission" date="2025-08" db="UniProtKB">
        <authorList>
            <consortium name="RefSeq"/>
        </authorList>
    </citation>
    <scope>IDENTIFICATION</scope>
</reference>
<gene>
    <name evidence="1" type="ORF">An14g03970</name>
</gene>
<reference evidence="1" key="1">
    <citation type="submission" date="2025-02" db="EMBL/GenBank/DDBJ databases">
        <authorList>
            <consortium name="NCBI Genome Project"/>
        </authorList>
    </citation>
    <scope>NUCLEOTIDE SEQUENCE</scope>
</reference>
<accession>A0AAJ8BYE7</accession>
<dbReference type="KEGG" id="ang:An14g03970"/>
<organism evidence="1">
    <name type="scientific">Aspergillus niger</name>
    <dbReference type="NCBI Taxonomy" id="5061"/>
    <lineage>
        <taxon>Eukaryota</taxon>
        <taxon>Fungi</taxon>
        <taxon>Dikarya</taxon>
        <taxon>Ascomycota</taxon>
        <taxon>Pezizomycotina</taxon>
        <taxon>Eurotiomycetes</taxon>
        <taxon>Eurotiomycetidae</taxon>
        <taxon>Eurotiales</taxon>
        <taxon>Aspergillaceae</taxon>
        <taxon>Aspergillus</taxon>
        <taxon>Aspergillus subgen. Circumdati</taxon>
    </lineage>
</organism>
<dbReference type="GeneID" id="84592975"/>
<evidence type="ECO:0000313" key="1">
    <source>
        <dbReference type="RefSeq" id="XP_059604681.1"/>
    </source>
</evidence>
<dbReference type="AlphaFoldDB" id="A0AAJ8BYE7"/>
<sequence length="143" mass="16119">MANLDTGIELFTTVGAEYDIENCEPRIFGPDKAWQFRILYLCNDDAVLYNPVTVLQYLRALKTHSQYKGIRRKCIGLVGICRVIQGSAVKRWCSSPMAMEVGYRGPLRGAIGPTNAMCCFEKGFRPLDRTGIFELAFTVEKEI</sequence>
<dbReference type="RefSeq" id="XP_059604681.1">
    <property type="nucleotide sequence ID" value="XM_059744205.1"/>
</dbReference>
<dbReference type="VEuPathDB" id="FungiDB:An14g03970"/>